<evidence type="ECO:0000259" key="7">
    <source>
        <dbReference type="Pfam" id="PF00482"/>
    </source>
</evidence>
<dbReference type="EMBL" id="CADCUY010000008">
    <property type="protein sequence ID" value="CAA9384252.1"/>
    <property type="molecule type" value="Genomic_DNA"/>
</dbReference>
<proteinExistence type="predicted"/>
<evidence type="ECO:0000256" key="6">
    <source>
        <dbReference type="SAM" id="Phobius"/>
    </source>
</evidence>
<evidence type="ECO:0000256" key="4">
    <source>
        <dbReference type="ARBA" id="ARBA00022989"/>
    </source>
</evidence>
<accession>A0A6J4NC09</accession>
<feature type="transmembrane region" description="Helical" evidence="6">
    <location>
        <begin position="87"/>
        <end position="107"/>
    </location>
</feature>
<feature type="transmembrane region" description="Helical" evidence="6">
    <location>
        <begin position="232"/>
        <end position="252"/>
    </location>
</feature>
<keyword evidence="2" id="KW-1003">Cell membrane</keyword>
<dbReference type="PANTHER" id="PTHR35007:SF3">
    <property type="entry name" value="POSSIBLE CONSERVED ALANINE RICH MEMBRANE PROTEIN"/>
    <property type="match status" value="1"/>
</dbReference>
<feature type="domain" description="Type II secretion system protein GspF" evidence="7">
    <location>
        <begin position="126"/>
        <end position="251"/>
    </location>
</feature>
<protein>
    <submittedName>
        <fullName evidence="8">Flp pilus assembly protein TadB</fullName>
    </submittedName>
</protein>
<keyword evidence="3 6" id="KW-0812">Transmembrane</keyword>
<dbReference type="GO" id="GO:0005886">
    <property type="term" value="C:plasma membrane"/>
    <property type="evidence" value="ECO:0007669"/>
    <property type="project" value="UniProtKB-SubCell"/>
</dbReference>
<gene>
    <name evidence="8" type="ORF">AVDCRST_MAG35-29</name>
</gene>
<dbReference type="PANTHER" id="PTHR35007">
    <property type="entry name" value="INTEGRAL MEMBRANE PROTEIN-RELATED"/>
    <property type="match status" value="1"/>
</dbReference>
<keyword evidence="5 6" id="KW-0472">Membrane</keyword>
<name>A0A6J4NC09_9ACTN</name>
<reference evidence="8" key="1">
    <citation type="submission" date="2020-02" db="EMBL/GenBank/DDBJ databases">
        <authorList>
            <person name="Meier V. D."/>
        </authorList>
    </citation>
    <scope>NUCLEOTIDE SEQUENCE</scope>
    <source>
        <strain evidence="8">AVDCRST_MAG35</strain>
    </source>
</reference>
<dbReference type="InterPro" id="IPR018076">
    <property type="entry name" value="T2SS_GspF_dom"/>
</dbReference>
<dbReference type="Pfam" id="PF00482">
    <property type="entry name" value="T2SSF"/>
    <property type="match status" value="1"/>
</dbReference>
<evidence type="ECO:0000256" key="5">
    <source>
        <dbReference type="ARBA" id="ARBA00023136"/>
    </source>
</evidence>
<organism evidence="8">
    <name type="scientific">uncultured Quadrisphaera sp</name>
    <dbReference type="NCBI Taxonomy" id="904978"/>
    <lineage>
        <taxon>Bacteria</taxon>
        <taxon>Bacillati</taxon>
        <taxon>Actinomycetota</taxon>
        <taxon>Actinomycetes</taxon>
        <taxon>Kineosporiales</taxon>
        <taxon>Kineosporiaceae</taxon>
        <taxon>Quadrisphaera</taxon>
        <taxon>environmental samples</taxon>
    </lineage>
</organism>
<keyword evidence="4 6" id="KW-1133">Transmembrane helix</keyword>
<dbReference type="AlphaFoldDB" id="A0A6J4NC09"/>
<feature type="transmembrane region" description="Helical" evidence="6">
    <location>
        <begin position="264"/>
        <end position="285"/>
    </location>
</feature>
<sequence length="298" mass="30946">MGLSGSGPGAALGLLLGLGLFCVWWACWPVASADGADDSAPARPGWSDRLRDDLTAAGVQGLSPSVLAAASVMVGVVVGAGSLAVSGAPPVAACFGLITAAAPLALVRSRAASRRAHVRELWPEAVDHLASGVRAGLSLPEALAALGQRGPSQLRPAFAAFADDYRATGRFVACLDALKERLADPVGDRVVESLRLTREVGGSDLGRLLRTLSAFLRDDARTRAELRARQSWTVHGARLAVAAPWLVLALLATRPEAVAAYDSASGVVVLAVGAVLSAVAYRLMLRLGRLPEERRVLR</sequence>
<evidence type="ECO:0000256" key="1">
    <source>
        <dbReference type="ARBA" id="ARBA00004651"/>
    </source>
</evidence>
<comment type="subcellular location">
    <subcellularLocation>
        <location evidence="1">Cell membrane</location>
        <topology evidence="1">Multi-pass membrane protein</topology>
    </subcellularLocation>
</comment>
<evidence type="ECO:0000256" key="2">
    <source>
        <dbReference type="ARBA" id="ARBA00022475"/>
    </source>
</evidence>
<evidence type="ECO:0000256" key="3">
    <source>
        <dbReference type="ARBA" id="ARBA00022692"/>
    </source>
</evidence>
<evidence type="ECO:0000313" key="8">
    <source>
        <dbReference type="EMBL" id="CAA9384252.1"/>
    </source>
</evidence>